<keyword evidence="1" id="KW-1133">Transmembrane helix</keyword>
<proteinExistence type="predicted"/>
<evidence type="ECO:0000313" key="3">
    <source>
        <dbReference type="Proteomes" id="UP000183315"/>
    </source>
</evidence>
<name>A0A1H6UNQ0_9MICO</name>
<dbReference type="EMBL" id="FNZI01000001">
    <property type="protein sequence ID" value="SEI94013.1"/>
    <property type="molecule type" value="Genomic_DNA"/>
</dbReference>
<dbReference type="Proteomes" id="UP000183315">
    <property type="component" value="Unassembled WGS sequence"/>
</dbReference>
<feature type="transmembrane region" description="Helical" evidence="1">
    <location>
        <begin position="20"/>
        <end position="41"/>
    </location>
</feature>
<reference evidence="3" key="1">
    <citation type="submission" date="2016-10" db="EMBL/GenBank/DDBJ databases">
        <authorList>
            <person name="Varghese N."/>
        </authorList>
    </citation>
    <scope>NUCLEOTIDE SEQUENCE [LARGE SCALE GENOMIC DNA]</scope>
    <source>
        <strain evidence="3">DSM 24868</strain>
    </source>
</reference>
<gene>
    <name evidence="2" type="ORF">SAMN05421637_0476</name>
</gene>
<protein>
    <submittedName>
        <fullName evidence="2">Uncharacterized protein</fullName>
    </submittedName>
</protein>
<sequence>MSVEPQTVESTAGAPAHGRAGVLVTAGLAAAGIAGVVVMMVTQPSDGADATITALFDPAGVDRQGTLLDSVGSTVDRVNDDGWIVTLDEGDLATITAEMLDPADYTSVAEVWASALVADATDASAETRDGMGLSEDMPAVATIECVAPETSPLEADAEASVLAADCARVAVAAFEPYADLYGPTLPVSIDAWTTLRTDSSQALDFELGVPTVDRDAAPLRVIDPVRTSDLYLYADLADLAAR</sequence>
<dbReference type="AlphaFoldDB" id="A0A1H6UNQ0"/>
<dbReference type="RefSeq" id="WP_042212691.1">
    <property type="nucleotide sequence ID" value="NZ_BBLU01000002.1"/>
</dbReference>
<keyword evidence="3" id="KW-1185">Reference proteome</keyword>
<keyword evidence="1" id="KW-0812">Transmembrane</keyword>
<evidence type="ECO:0000313" key="2">
    <source>
        <dbReference type="EMBL" id="SEI94013.1"/>
    </source>
</evidence>
<accession>A0A1H6UNQ0</accession>
<keyword evidence="1" id="KW-0472">Membrane</keyword>
<organism evidence="2 3">
    <name type="scientific">Demequina mangrovi</name>
    <dbReference type="NCBI Taxonomy" id="1043493"/>
    <lineage>
        <taxon>Bacteria</taxon>
        <taxon>Bacillati</taxon>
        <taxon>Actinomycetota</taxon>
        <taxon>Actinomycetes</taxon>
        <taxon>Micrococcales</taxon>
        <taxon>Demequinaceae</taxon>
        <taxon>Demequina</taxon>
    </lineage>
</organism>
<evidence type="ECO:0000256" key="1">
    <source>
        <dbReference type="SAM" id="Phobius"/>
    </source>
</evidence>